<keyword evidence="2" id="KW-1185">Reference proteome</keyword>
<accession>A0ABP1BHS7</accession>
<sequence>MPFAVSFDAVSNADALLRSVADDDSEAVNSNSLRRGTRVLPPISLTLTSRPTPNVGDLNSSSETSLLTAKHVKIGSFPLAGKGLEFHTTLQGSQGMTLNHVKHLY</sequence>
<proteinExistence type="predicted"/>
<dbReference type="Proteomes" id="UP001497522">
    <property type="component" value="Chromosome 4"/>
</dbReference>
<name>A0ABP1BHS7_9BRYO</name>
<gene>
    <name evidence="1" type="ORF">CSSPJE1EN2_LOCUS17397</name>
</gene>
<evidence type="ECO:0000313" key="2">
    <source>
        <dbReference type="Proteomes" id="UP001497522"/>
    </source>
</evidence>
<protein>
    <submittedName>
        <fullName evidence="1">Uncharacterized protein</fullName>
    </submittedName>
</protein>
<dbReference type="EMBL" id="OZ023705">
    <property type="protein sequence ID" value="CAK9875148.1"/>
    <property type="molecule type" value="Genomic_DNA"/>
</dbReference>
<organism evidence="1 2">
    <name type="scientific">Sphagnum jensenii</name>
    <dbReference type="NCBI Taxonomy" id="128206"/>
    <lineage>
        <taxon>Eukaryota</taxon>
        <taxon>Viridiplantae</taxon>
        <taxon>Streptophyta</taxon>
        <taxon>Embryophyta</taxon>
        <taxon>Bryophyta</taxon>
        <taxon>Sphagnophytina</taxon>
        <taxon>Sphagnopsida</taxon>
        <taxon>Sphagnales</taxon>
        <taxon>Sphagnaceae</taxon>
        <taxon>Sphagnum</taxon>
    </lineage>
</organism>
<reference evidence="1" key="1">
    <citation type="submission" date="2024-03" db="EMBL/GenBank/DDBJ databases">
        <authorList>
            <consortium name="ELIXIR-Norway"/>
            <consortium name="Elixir Norway"/>
        </authorList>
    </citation>
    <scope>NUCLEOTIDE SEQUENCE</scope>
</reference>
<evidence type="ECO:0000313" key="1">
    <source>
        <dbReference type="EMBL" id="CAK9875148.1"/>
    </source>
</evidence>